<feature type="compositionally biased region" description="Acidic residues" evidence="1">
    <location>
        <begin position="182"/>
        <end position="192"/>
    </location>
</feature>
<protein>
    <recommendedName>
        <fullName evidence="4">CheW-like domain-containing protein</fullName>
    </recommendedName>
</protein>
<evidence type="ECO:0000313" key="3">
    <source>
        <dbReference type="Proteomes" id="UP001221686"/>
    </source>
</evidence>
<name>A0ABT5DYK2_9BACT</name>
<reference evidence="2 3" key="1">
    <citation type="submission" date="2022-11" db="EMBL/GenBank/DDBJ databases">
        <title>Minimal conservation of predation-associated metabolite biosynthetic gene clusters underscores biosynthetic potential of Myxococcota including descriptions for ten novel species: Archangium lansinium sp. nov., Myxococcus landrumus sp. nov., Nannocystis bai.</title>
        <authorList>
            <person name="Ahearne A."/>
            <person name="Stevens C."/>
            <person name="Dowd S."/>
        </authorList>
    </citation>
    <scope>NUCLEOTIDE SEQUENCE [LARGE SCALE GENOMIC DNA]</scope>
    <source>
        <strain evidence="2 3">BB15-2</strain>
    </source>
</reference>
<dbReference type="EMBL" id="JAQNDL010000001">
    <property type="protein sequence ID" value="MDC0718680.1"/>
    <property type="molecule type" value="Genomic_DNA"/>
</dbReference>
<evidence type="ECO:0000256" key="1">
    <source>
        <dbReference type="SAM" id="MobiDB-lite"/>
    </source>
</evidence>
<keyword evidence="3" id="KW-1185">Reference proteome</keyword>
<dbReference type="RefSeq" id="WP_272087158.1">
    <property type="nucleotide sequence ID" value="NZ_JAQNDL010000001.1"/>
</dbReference>
<comment type="caution">
    <text evidence="2">The sequence shown here is derived from an EMBL/GenBank/DDBJ whole genome shotgun (WGS) entry which is preliminary data.</text>
</comment>
<dbReference type="Proteomes" id="UP001221686">
    <property type="component" value="Unassembled WGS sequence"/>
</dbReference>
<sequence>MDTLSTAPTSHGGLIFPLDMFRPTVLAAVIAELLLGKVRNILDATLEISRHPTSPLALARIHGNVVGEDPAEFWRTNPDIALAASQAVPRQCFVYYVRSGPNRREGFLVAQRGQALAADDSDRDTSGQHWPVTRLVDQLRITVDDLANGFAGGPRIELSLMEPTGNDQNLLMALVGQPPGEAGDEELDDMGEEPPPPPPPSRGGGLTQGFSAPPPSAAGGSSPVSATSSASPPNQSAKAPAKAPQVTAADDTKRRASERAAELQEMQARSENAAKSLRYVEDERGLVVLVPVELSEASLLSNYIVPVIESSLPDGLPSALLETLTGRAIDFAVKVEFFSEVFVDAQPLNRPKFEERAREIDLGGTKVKALEVLAPRLGIGTLLRLGSTNVFVSRRPDAPLPAELLLSLLKS</sequence>
<organism evidence="2 3">
    <name type="scientific">Nannocystis bainbridge</name>
    <dbReference type="NCBI Taxonomy" id="2995303"/>
    <lineage>
        <taxon>Bacteria</taxon>
        <taxon>Pseudomonadati</taxon>
        <taxon>Myxococcota</taxon>
        <taxon>Polyangia</taxon>
        <taxon>Nannocystales</taxon>
        <taxon>Nannocystaceae</taxon>
        <taxon>Nannocystis</taxon>
    </lineage>
</organism>
<feature type="compositionally biased region" description="Basic and acidic residues" evidence="1">
    <location>
        <begin position="250"/>
        <end position="259"/>
    </location>
</feature>
<feature type="compositionally biased region" description="Low complexity" evidence="1">
    <location>
        <begin position="217"/>
        <end position="233"/>
    </location>
</feature>
<evidence type="ECO:0008006" key="4">
    <source>
        <dbReference type="Google" id="ProtNLM"/>
    </source>
</evidence>
<feature type="region of interest" description="Disordered" evidence="1">
    <location>
        <begin position="175"/>
        <end position="259"/>
    </location>
</feature>
<gene>
    <name evidence="2" type="ORF">POL25_17375</name>
</gene>
<proteinExistence type="predicted"/>
<evidence type="ECO:0000313" key="2">
    <source>
        <dbReference type="EMBL" id="MDC0718680.1"/>
    </source>
</evidence>
<accession>A0ABT5DYK2</accession>